<dbReference type="FunFam" id="3.30.750.44:FF:000001">
    <property type="entry name" value="S41 family peptidase"/>
    <property type="match status" value="1"/>
</dbReference>
<name>A5GE44_GEOUR</name>
<dbReference type="GO" id="GO:0004252">
    <property type="term" value="F:serine-type endopeptidase activity"/>
    <property type="evidence" value="ECO:0007669"/>
    <property type="project" value="UniProtKB-EC"/>
</dbReference>
<evidence type="ECO:0000256" key="6">
    <source>
        <dbReference type="SAM" id="MobiDB-lite"/>
    </source>
</evidence>
<gene>
    <name evidence="8" type="ordered locus">Gura_1500</name>
</gene>
<dbReference type="STRING" id="351605.Gura_1500"/>
<accession>A5GE44</accession>
<dbReference type="SUPFAM" id="SSF52096">
    <property type="entry name" value="ClpP/crotonase"/>
    <property type="match status" value="1"/>
</dbReference>
<reference evidence="8 9" key="1">
    <citation type="submission" date="2007-05" db="EMBL/GenBank/DDBJ databases">
        <title>Complete sequence of Geobacter uraniireducens Rf4.</title>
        <authorList>
            <consortium name="US DOE Joint Genome Institute"/>
            <person name="Copeland A."/>
            <person name="Lucas S."/>
            <person name="Lapidus A."/>
            <person name="Barry K."/>
            <person name="Detter J.C."/>
            <person name="Glavina del Rio T."/>
            <person name="Hammon N."/>
            <person name="Israni S."/>
            <person name="Dalin E."/>
            <person name="Tice H."/>
            <person name="Pitluck S."/>
            <person name="Chertkov O."/>
            <person name="Brettin T."/>
            <person name="Bruce D."/>
            <person name="Han C."/>
            <person name="Schmutz J."/>
            <person name="Larimer F."/>
            <person name="Land M."/>
            <person name="Hauser L."/>
            <person name="Kyrpides N."/>
            <person name="Mikhailova N."/>
            <person name="Shelobolina E."/>
            <person name="Aklujkar M."/>
            <person name="Lovley D."/>
            <person name="Richardson P."/>
        </authorList>
    </citation>
    <scope>NUCLEOTIDE SEQUENCE [LARGE SCALE GENOMIC DNA]</scope>
    <source>
        <strain evidence="9">ATCC BAA-1134 / JCM 13001 / Rf4</strain>
    </source>
</reference>
<dbReference type="PROSITE" id="PS50106">
    <property type="entry name" value="PDZ"/>
    <property type="match status" value="1"/>
</dbReference>
<evidence type="ECO:0000256" key="1">
    <source>
        <dbReference type="ARBA" id="ARBA00009179"/>
    </source>
</evidence>
<evidence type="ECO:0000256" key="4">
    <source>
        <dbReference type="ARBA" id="ARBA00022825"/>
    </source>
</evidence>
<keyword evidence="9" id="KW-1185">Reference proteome</keyword>
<dbReference type="GO" id="GO:0007165">
    <property type="term" value="P:signal transduction"/>
    <property type="evidence" value="ECO:0007669"/>
    <property type="project" value="TreeGrafter"/>
</dbReference>
<protein>
    <submittedName>
        <fullName evidence="8">Carboxyl-terminal protease</fullName>
        <ecNumber evidence="8">3.4.21.102</ecNumber>
    </submittedName>
</protein>
<dbReference type="Pfam" id="PF22694">
    <property type="entry name" value="CtpB_N-like"/>
    <property type="match status" value="1"/>
</dbReference>
<dbReference type="InterPro" id="IPR005151">
    <property type="entry name" value="Tail-specific_protease"/>
</dbReference>
<dbReference type="KEGG" id="gur:Gura_1500"/>
<comment type="similarity">
    <text evidence="1 5">Belongs to the peptidase S41A family.</text>
</comment>
<dbReference type="SMART" id="SM00228">
    <property type="entry name" value="PDZ"/>
    <property type="match status" value="1"/>
</dbReference>
<dbReference type="EMBL" id="CP000698">
    <property type="protein sequence ID" value="ABQ25699.1"/>
    <property type="molecule type" value="Genomic_DNA"/>
</dbReference>
<proteinExistence type="inferred from homology"/>
<dbReference type="OrthoDB" id="9812068at2"/>
<dbReference type="InterPro" id="IPR055210">
    <property type="entry name" value="CtpA/B_N"/>
</dbReference>
<dbReference type="GO" id="GO:0006508">
    <property type="term" value="P:proteolysis"/>
    <property type="evidence" value="ECO:0007669"/>
    <property type="project" value="UniProtKB-KW"/>
</dbReference>
<dbReference type="Gene3D" id="3.90.226.10">
    <property type="entry name" value="2-enoyl-CoA Hydratase, Chain A, domain 1"/>
    <property type="match status" value="1"/>
</dbReference>
<dbReference type="AlphaFoldDB" id="A5GE44"/>
<dbReference type="InterPro" id="IPR001478">
    <property type="entry name" value="PDZ"/>
</dbReference>
<dbReference type="GO" id="GO:0030288">
    <property type="term" value="C:outer membrane-bounded periplasmic space"/>
    <property type="evidence" value="ECO:0007669"/>
    <property type="project" value="TreeGrafter"/>
</dbReference>
<dbReference type="Pfam" id="PF03572">
    <property type="entry name" value="Peptidase_S41"/>
    <property type="match status" value="1"/>
</dbReference>
<feature type="compositionally biased region" description="Basic and acidic residues" evidence="6">
    <location>
        <begin position="374"/>
        <end position="419"/>
    </location>
</feature>
<evidence type="ECO:0000256" key="2">
    <source>
        <dbReference type="ARBA" id="ARBA00022670"/>
    </source>
</evidence>
<dbReference type="InterPro" id="IPR004447">
    <property type="entry name" value="Peptidase_S41A"/>
</dbReference>
<keyword evidence="2 5" id="KW-0645">Protease</keyword>
<evidence type="ECO:0000313" key="8">
    <source>
        <dbReference type="EMBL" id="ABQ25699.1"/>
    </source>
</evidence>
<dbReference type="PANTHER" id="PTHR32060">
    <property type="entry name" value="TAIL-SPECIFIC PROTEASE"/>
    <property type="match status" value="1"/>
</dbReference>
<dbReference type="InterPro" id="IPR029045">
    <property type="entry name" value="ClpP/crotonase-like_dom_sf"/>
</dbReference>
<keyword evidence="3 5" id="KW-0378">Hydrolase</keyword>
<dbReference type="CDD" id="cd06782">
    <property type="entry name" value="cpPDZ_CPP-like"/>
    <property type="match status" value="1"/>
</dbReference>
<sequence length="444" mass="48524">MSITKKTILTLAVIVILLSLSIFAALYTRNNVMRKDDQDYIRLLKEVITLVKSNYVEEVDSKKLMQSAVKGMLASLDPHSEFMAADSFKEMQVHMSGSFGGLGIEINIVDGKLTVVSPIDDTPAFKAGIKPGDHILKIDDKFTKEMNISKAVSLMRGEKGTKVTLTILRNGSSTPLTFPLIRDIIKTKSLKARTLEPGYGYIGIAEFQARTGEDFANALKKLRAENGGNLHGLVLDLRYNPGGLVDQAFSVADRFIGEGLSNGLIVYTEGREPSAKKSWTAFVGEKEPHYPIVVLINGGSASASEIVAGALQDHKRAIIMGTQSFGKGSVQNILPLRGGDGLKLTTAKYYTPNGRSIQAKGITPDIVVSAMKPKVSEPKKDKEIREKDLENHFETPGKEPAKEQKKELHPVTKPDETGKNDYQLSRALDLLKGVDLMSQLKLGK</sequence>
<dbReference type="PANTHER" id="PTHR32060:SF30">
    <property type="entry name" value="CARBOXY-TERMINAL PROCESSING PROTEASE CTPA"/>
    <property type="match status" value="1"/>
</dbReference>
<dbReference type="SMART" id="SM00245">
    <property type="entry name" value="TSPc"/>
    <property type="match status" value="1"/>
</dbReference>
<dbReference type="Proteomes" id="UP000006695">
    <property type="component" value="Chromosome"/>
</dbReference>
<dbReference type="Pfam" id="PF13180">
    <property type="entry name" value="PDZ_2"/>
    <property type="match status" value="1"/>
</dbReference>
<dbReference type="Gene3D" id="2.30.42.10">
    <property type="match status" value="1"/>
</dbReference>
<evidence type="ECO:0000256" key="5">
    <source>
        <dbReference type="RuleBase" id="RU004404"/>
    </source>
</evidence>
<dbReference type="Gene3D" id="3.30.750.44">
    <property type="match status" value="1"/>
</dbReference>
<dbReference type="InterPro" id="IPR036034">
    <property type="entry name" value="PDZ_sf"/>
</dbReference>
<evidence type="ECO:0000259" key="7">
    <source>
        <dbReference type="PROSITE" id="PS50106"/>
    </source>
</evidence>
<dbReference type="NCBIfam" id="TIGR00225">
    <property type="entry name" value="prc"/>
    <property type="match status" value="1"/>
</dbReference>
<dbReference type="SUPFAM" id="SSF50156">
    <property type="entry name" value="PDZ domain-like"/>
    <property type="match status" value="1"/>
</dbReference>
<organism evidence="8 9">
    <name type="scientific">Geotalea uraniireducens (strain Rf4)</name>
    <name type="common">Geobacter uraniireducens</name>
    <dbReference type="NCBI Taxonomy" id="351605"/>
    <lineage>
        <taxon>Bacteria</taxon>
        <taxon>Pseudomonadati</taxon>
        <taxon>Thermodesulfobacteriota</taxon>
        <taxon>Desulfuromonadia</taxon>
        <taxon>Geobacterales</taxon>
        <taxon>Geobacteraceae</taxon>
        <taxon>Geotalea</taxon>
    </lineage>
</organism>
<evidence type="ECO:0000256" key="3">
    <source>
        <dbReference type="ARBA" id="ARBA00022801"/>
    </source>
</evidence>
<dbReference type="RefSeq" id="WP_011938412.1">
    <property type="nucleotide sequence ID" value="NC_009483.1"/>
</dbReference>
<feature type="region of interest" description="Disordered" evidence="6">
    <location>
        <begin position="373"/>
        <end position="420"/>
    </location>
</feature>
<feature type="domain" description="PDZ" evidence="7">
    <location>
        <begin position="90"/>
        <end position="156"/>
    </location>
</feature>
<dbReference type="MEROPS" id="S41.004"/>
<dbReference type="HOGENOM" id="CLU_017295_1_1_7"/>
<dbReference type="EC" id="3.4.21.102" evidence="8"/>
<keyword evidence="4 5" id="KW-0720">Serine protease</keyword>
<dbReference type="FunFam" id="2.30.42.10:FF:000063">
    <property type="entry name" value="Peptidase, S41 family"/>
    <property type="match status" value="1"/>
</dbReference>
<dbReference type="CDD" id="cd07560">
    <property type="entry name" value="Peptidase_S41_CPP"/>
    <property type="match status" value="1"/>
</dbReference>
<evidence type="ECO:0000313" key="9">
    <source>
        <dbReference type="Proteomes" id="UP000006695"/>
    </source>
</evidence>